<dbReference type="PANTHER" id="PTHR47327:SF1">
    <property type="entry name" value="RE15579P"/>
    <property type="match status" value="1"/>
</dbReference>
<evidence type="ECO:0000256" key="3">
    <source>
        <dbReference type="SAM" id="SignalP"/>
    </source>
</evidence>
<dbReference type="EMBL" id="LNIX01000003">
    <property type="protein sequence ID" value="OXA57707.1"/>
    <property type="molecule type" value="Genomic_DNA"/>
</dbReference>
<dbReference type="AlphaFoldDB" id="A0A226EKR3"/>
<keyword evidence="2" id="KW-1133">Transmembrane helix</keyword>
<dbReference type="CDD" id="cd01099">
    <property type="entry name" value="PAN_AP_HGF"/>
    <property type="match status" value="1"/>
</dbReference>
<dbReference type="PROSITE" id="PS51034">
    <property type="entry name" value="ZP_2"/>
    <property type="match status" value="1"/>
</dbReference>
<name>A0A226EKR3_FOLCA</name>
<keyword evidence="2" id="KW-0812">Transmembrane</keyword>
<dbReference type="InterPro" id="IPR052774">
    <property type="entry name" value="Celegans_DevNeuronal_Protein"/>
</dbReference>
<evidence type="ECO:0000256" key="1">
    <source>
        <dbReference type="SAM" id="MobiDB-lite"/>
    </source>
</evidence>
<keyword evidence="7" id="KW-1185">Reference proteome</keyword>
<feature type="domain" description="Apple" evidence="4">
    <location>
        <begin position="15"/>
        <end position="110"/>
    </location>
</feature>
<feature type="region of interest" description="Disordered" evidence="1">
    <location>
        <begin position="863"/>
        <end position="922"/>
    </location>
</feature>
<evidence type="ECO:0000313" key="7">
    <source>
        <dbReference type="Proteomes" id="UP000198287"/>
    </source>
</evidence>
<dbReference type="GO" id="GO:0009653">
    <property type="term" value="P:anatomical structure morphogenesis"/>
    <property type="evidence" value="ECO:0007669"/>
    <property type="project" value="TreeGrafter"/>
</dbReference>
<evidence type="ECO:0000259" key="4">
    <source>
        <dbReference type="PROSITE" id="PS50948"/>
    </source>
</evidence>
<feature type="compositionally biased region" description="Basic and acidic residues" evidence="1">
    <location>
        <begin position="386"/>
        <end position="395"/>
    </location>
</feature>
<feature type="domain" description="ZP" evidence="5">
    <location>
        <begin position="581"/>
        <end position="814"/>
    </location>
</feature>
<reference evidence="6 7" key="1">
    <citation type="submission" date="2015-12" db="EMBL/GenBank/DDBJ databases">
        <title>The genome of Folsomia candida.</title>
        <authorList>
            <person name="Faddeeva A."/>
            <person name="Derks M.F."/>
            <person name="Anvar Y."/>
            <person name="Smit S."/>
            <person name="Van Straalen N."/>
            <person name="Roelofs D."/>
        </authorList>
    </citation>
    <scope>NUCLEOTIDE SEQUENCE [LARGE SCALE GENOMIC DNA]</scope>
    <source>
        <strain evidence="6 7">VU population</strain>
        <tissue evidence="6">Whole body</tissue>
    </source>
</reference>
<keyword evidence="3" id="KW-0732">Signal</keyword>
<feature type="transmembrane region" description="Helical" evidence="2">
    <location>
        <begin position="927"/>
        <end position="950"/>
    </location>
</feature>
<dbReference type="Gene3D" id="2.60.40.4100">
    <property type="entry name" value="Zona pellucida, ZP-C domain"/>
    <property type="match status" value="1"/>
</dbReference>
<feature type="domain" description="Apple" evidence="4">
    <location>
        <begin position="118"/>
        <end position="200"/>
    </location>
</feature>
<gene>
    <name evidence="6" type="ORF">Fcan01_07365</name>
</gene>
<dbReference type="SMART" id="SM00473">
    <property type="entry name" value="PAN_AP"/>
    <property type="match status" value="3"/>
</dbReference>
<sequence>MTFPKGLLNLALLCCGLLGFTAVHGLTGFEKLSDLDYRGNTYYSIRNLSLHECQGWCRQEPECAAAAFSFVVNPLAPIQETLCLLQNDTTAHNPSAVPQKAASMYYMVKLHIRSEKVCSRPWTFERVPNKMLKNFDNSLIFTSTKEACLAACLNERRFTCRSAEYNYVTLQCHLSEEDRRTAPESSFVDATGVDYFENLCLQGNTTCKSKKTFSEPKLGVPIDRVSHYVGLHYYVDKEMQVSGLAGCKRACEVEDEFLCRSFLFKASVPTGSYNCQLYHMDHHTLPDGPATYLNTERPLLDNGTPIGQYQENQCDESTNKVGDPLPLEMEPNPGTFKPVQDFGEDTYLFTSFCSTIVEHVYGLLQSVQLRVREQQRPGHKSNTEPAVKKPVESSEERRQRLAKELMASEVFKFNELRSYKGQIWLVKTNIEDLQLKLTTLCDQAAVCTTYKKVDDGTEDYTYHTDNCAERFLLLFEIEFTELVGCGCHAAANAAEAWSYLVSRLIKYQYLVNRDTPSKYRPLFHKTRNTEVGSYAKHWGSPGNVEEVILELYDTDVFTIQFNDKEDADCDYTGTCYDVQVQCKDTRIAVQVRTNKPFNGRVYALGRSETCNVDVIDSDVFRLDLSLSGQDCNTQSVGGVYTNTVVLQHHSVVMTKADKIYKVKCTYDISSRNITFGMMPIRDPDTISITSAPEAPPPKIRIQDAFGKEVETVRIGDRLTFLIEIPNNTPYGIFARSCIAMAKDSRSTFNIIDDDGCPVEPTIFPKFSQSGQSQLIAEYEAFRFTESYGVIFQCNVKYCLGPCPAAECTYNREKFDSYGRRKRRAIDEDRSNAIAGPNATNADLTLSQEILVLDFNEELPSNVPKYSMPNDPLDSNYIEPNPTFSSSNNNNYNHNRRSSHSHNREAFGPNYEREYEGGESSCPTRNSVLVLSVVCGMLLLLYIASAVCFMAKSRPWRSSSMGHSHHKHIIQ</sequence>
<evidence type="ECO:0000259" key="5">
    <source>
        <dbReference type="PROSITE" id="PS51034"/>
    </source>
</evidence>
<dbReference type="Pfam" id="PF25057">
    <property type="entry name" value="CUT_N"/>
    <property type="match status" value="1"/>
</dbReference>
<dbReference type="PROSITE" id="PS50948">
    <property type="entry name" value="PAN"/>
    <property type="match status" value="2"/>
</dbReference>
<organism evidence="6 7">
    <name type="scientific">Folsomia candida</name>
    <name type="common">Springtail</name>
    <dbReference type="NCBI Taxonomy" id="158441"/>
    <lineage>
        <taxon>Eukaryota</taxon>
        <taxon>Metazoa</taxon>
        <taxon>Ecdysozoa</taxon>
        <taxon>Arthropoda</taxon>
        <taxon>Hexapoda</taxon>
        <taxon>Collembola</taxon>
        <taxon>Entomobryomorpha</taxon>
        <taxon>Isotomoidea</taxon>
        <taxon>Isotomidae</taxon>
        <taxon>Proisotominae</taxon>
        <taxon>Folsomia</taxon>
    </lineage>
</organism>
<proteinExistence type="predicted"/>
<dbReference type="InterPro" id="IPR003609">
    <property type="entry name" value="Pan_app"/>
</dbReference>
<feature type="region of interest" description="Disordered" evidence="1">
    <location>
        <begin position="374"/>
        <end position="395"/>
    </location>
</feature>
<dbReference type="SUPFAM" id="SSF57414">
    <property type="entry name" value="Hairpin loop containing domain-like"/>
    <property type="match status" value="1"/>
</dbReference>
<feature type="chain" id="PRO_5012307911" evidence="3">
    <location>
        <begin position="26"/>
        <end position="970"/>
    </location>
</feature>
<dbReference type="OMA" id="NTRSFGN"/>
<dbReference type="Pfam" id="PF14295">
    <property type="entry name" value="PAN_4"/>
    <property type="match status" value="1"/>
</dbReference>
<protein>
    <submittedName>
        <fullName evidence="6">Cuticlin-1</fullName>
    </submittedName>
</protein>
<feature type="signal peptide" evidence="3">
    <location>
        <begin position="1"/>
        <end position="25"/>
    </location>
</feature>
<dbReference type="OrthoDB" id="5775605at2759"/>
<dbReference type="Gene3D" id="3.50.4.10">
    <property type="entry name" value="Hepatocyte Growth Factor"/>
    <property type="match status" value="3"/>
</dbReference>
<accession>A0A226EKR3</accession>
<dbReference type="InterPro" id="IPR056953">
    <property type="entry name" value="CUT_N"/>
</dbReference>
<dbReference type="PANTHER" id="PTHR47327">
    <property type="entry name" value="FI18240P1-RELATED"/>
    <property type="match status" value="1"/>
</dbReference>
<dbReference type="Pfam" id="PF00024">
    <property type="entry name" value="PAN_1"/>
    <property type="match status" value="2"/>
</dbReference>
<dbReference type="InterPro" id="IPR042235">
    <property type="entry name" value="ZP-C_dom"/>
</dbReference>
<dbReference type="Proteomes" id="UP000198287">
    <property type="component" value="Unassembled WGS sequence"/>
</dbReference>
<evidence type="ECO:0000256" key="2">
    <source>
        <dbReference type="SAM" id="Phobius"/>
    </source>
</evidence>
<dbReference type="InterPro" id="IPR001507">
    <property type="entry name" value="ZP_dom"/>
</dbReference>
<keyword evidence="2" id="KW-0472">Membrane</keyword>
<dbReference type="STRING" id="158441.A0A226EKR3"/>
<comment type="caution">
    <text evidence="6">The sequence shown here is derived from an EMBL/GenBank/DDBJ whole genome shotgun (WGS) entry which is preliminary data.</text>
</comment>
<evidence type="ECO:0000313" key="6">
    <source>
        <dbReference type="EMBL" id="OXA57707.1"/>
    </source>
</evidence>
<dbReference type="SMART" id="SM00241">
    <property type="entry name" value="ZP"/>
    <property type="match status" value="1"/>
</dbReference>